<evidence type="ECO:0000313" key="1">
    <source>
        <dbReference type="EMBL" id="EZP77623.1"/>
    </source>
</evidence>
<gene>
    <name evidence="1" type="ORF">H839_08319</name>
</gene>
<dbReference type="AlphaFoldDB" id="A0ABC9VGI6"/>
<dbReference type="EMBL" id="AOTZ01000004">
    <property type="protein sequence ID" value="EZP77623.1"/>
    <property type="molecule type" value="Genomic_DNA"/>
</dbReference>
<comment type="caution">
    <text evidence="1">The sequence shown here is derived from an EMBL/GenBank/DDBJ whole genome shotgun (WGS) entry which is preliminary data.</text>
</comment>
<protein>
    <submittedName>
        <fullName evidence="1">Protein gp8</fullName>
    </submittedName>
</protein>
<evidence type="ECO:0000313" key="2">
    <source>
        <dbReference type="Proteomes" id="UP000023566"/>
    </source>
</evidence>
<dbReference type="RefSeq" id="WP_043904712.1">
    <property type="nucleotide sequence ID" value="NZ_CM002692.1"/>
</dbReference>
<keyword evidence="2" id="KW-1185">Reference proteome</keyword>
<name>A0ABC9VGI6_9BACL</name>
<organism evidence="1 2">
    <name type="scientific">Parageobacillus genomosp. 1</name>
    <dbReference type="NCBI Taxonomy" id="1295642"/>
    <lineage>
        <taxon>Bacteria</taxon>
        <taxon>Bacillati</taxon>
        <taxon>Bacillota</taxon>
        <taxon>Bacilli</taxon>
        <taxon>Bacillales</taxon>
        <taxon>Anoxybacillaceae</taxon>
        <taxon>Parageobacillus</taxon>
    </lineage>
</organism>
<dbReference type="Proteomes" id="UP000023566">
    <property type="component" value="Chromosome"/>
</dbReference>
<proteinExistence type="predicted"/>
<reference evidence="1 2" key="1">
    <citation type="journal article" date="2014" name="Appl. Microbiol. Biotechnol.">
        <title>Transformable facultative thermophile Geobacillus stearothermophilus NUB3621 as a host strain for metabolic engineering.</title>
        <authorList>
            <person name="Blanchard K."/>
            <person name="Robic S."/>
            <person name="Matsumura I."/>
        </authorList>
    </citation>
    <scope>NUCLEOTIDE SEQUENCE [LARGE SCALE GENOMIC DNA]</scope>
    <source>
        <strain evidence="1 2">NUB3621</strain>
    </source>
</reference>
<accession>A0ABC9VGI6</accession>
<sequence>MAYIDYQFYIDVYKGVPISDADTFLRFAERASDVIDQLTNYQIGDITKYPEWLQTLIKKAVAAQVEYFAYTDDSVLHGVNDLQNVKLGDFSYTVGGNPGAAPISPAVLSYLRQTGLLYRGVTVCD</sequence>